<evidence type="ECO:0000256" key="2">
    <source>
        <dbReference type="ARBA" id="ARBA00022598"/>
    </source>
</evidence>
<feature type="domain" description="Arginyl tRNA synthetase N-terminal" evidence="11">
    <location>
        <begin position="4"/>
        <end position="87"/>
    </location>
</feature>
<dbReference type="SMART" id="SM00836">
    <property type="entry name" value="DALR_1"/>
    <property type="match status" value="1"/>
</dbReference>
<dbReference type="GO" id="GO:0006420">
    <property type="term" value="P:arginyl-tRNA aminoacylation"/>
    <property type="evidence" value="ECO:0007669"/>
    <property type="project" value="UniProtKB-UniRule"/>
</dbReference>
<keyword evidence="3 8" id="KW-0547">Nucleotide-binding</keyword>
<evidence type="ECO:0000256" key="3">
    <source>
        <dbReference type="ARBA" id="ARBA00022741"/>
    </source>
</evidence>
<dbReference type="SUPFAM" id="SSF55190">
    <property type="entry name" value="Arginyl-tRNA synthetase (ArgRS), N-terminal 'additional' domain"/>
    <property type="match status" value="1"/>
</dbReference>
<accession>A0A1F5GGZ3</accession>
<keyword evidence="6 8" id="KW-0030">Aminoacyl-tRNA synthetase</keyword>
<evidence type="ECO:0000259" key="10">
    <source>
        <dbReference type="SMART" id="SM00836"/>
    </source>
</evidence>
<evidence type="ECO:0000256" key="8">
    <source>
        <dbReference type="HAMAP-Rule" id="MF_00123"/>
    </source>
</evidence>
<dbReference type="Gene3D" id="3.30.1360.70">
    <property type="entry name" value="Arginyl tRNA synthetase N-terminal domain"/>
    <property type="match status" value="1"/>
</dbReference>
<dbReference type="EC" id="6.1.1.19" evidence="8"/>
<keyword evidence="4 8" id="KW-0067">ATP-binding</keyword>
<dbReference type="HAMAP" id="MF_00123">
    <property type="entry name" value="Arg_tRNA_synth"/>
    <property type="match status" value="1"/>
</dbReference>
<evidence type="ECO:0000256" key="5">
    <source>
        <dbReference type="ARBA" id="ARBA00022917"/>
    </source>
</evidence>
<dbReference type="SMART" id="SM01016">
    <property type="entry name" value="Arg_tRNA_synt_N"/>
    <property type="match status" value="1"/>
</dbReference>
<gene>
    <name evidence="8" type="primary">argS</name>
    <name evidence="12" type="ORF">A3D07_02265</name>
</gene>
<reference evidence="12 13" key="1">
    <citation type="journal article" date="2016" name="Nat. Commun.">
        <title>Thousands of microbial genomes shed light on interconnected biogeochemical processes in an aquifer system.</title>
        <authorList>
            <person name="Anantharaman K."/>
            <person name="Brown C.T."/>
            <person name="Hug L.A."/>
            <person name="Sharon I."/>
            <person name="Castelle C.J."/>
            <person name="Probst A.J."/>
            <person name="Thomas B.C."/>
            <person name="Singh A."/>
            <person name="Wilkins M.J."/>
            <person name="Karaoz U."/>
            <person name="Brodie E.L."/>
            <person name="Williams K.H."/>
            <person name="Hubbard S.S."/>
            <person name="Banfield J.F."/>
        </authorList>
    </citation>
    <scope>NUCLEOTIDE SEQUENCE [LARGE SCALE GENOMIC DNA]</scope>
</reference>
<name>A0A1F5GGZ3_9BACT</name>
<dbReference type="InterPro" id="IPR008909">
    <property type="entry name" value="DALR_anticod-bd"/>
</dbReference>
<keyword evidence="2 8" id="KW-0436">Ligase</keyword>
<dbReference type="STRING" id="1797716.A3D07_02265"/>
<dbReference type="Gene3D" id="3.40.50.620">
    <property type="entry name" value="HUPs"/>
    <property type="match status" value="1"/>
</dbReference>
<dbReference type="InterPro" id="IPR001278">
    <property type="entry name" value="Arg-tRNA-ligase"/>
</dbReference>
<comment type="caution">
    <text evidence="8">Lacks conserved residue(s) required for the propagation of feature annotation.</text>
</comment>
<dbReference type="Proteomes" id="UP000177124">
    <property type="component" value="Unassembled WGS sequence"/>
</dbReference>
<evidence type="ECO:0000256" key="6">
    <source>
        <dbReference type="ARBA" id="ARBA00023146"/>
    </source>
</evidence>
<dbReference type="Gene3D" id="1.10.730.10">
    <property type="entry name" value="Isoleucyl-tRNA Synthetase, Domain 1"/>
    <property type="match status" value="1"/>
</dbReference>
<dbReference type="InterPro" id="IPR005148">
    <property type="entry name" value="Arg-tRNA-synth_N"/>
</dbReference>
<dbReference type="PRINTS" id="PR01038">
    <property type="entry name" value="TRNASYNTHARG"/>
</dbReference>
<evidence type="ECO:0000256" key="9">
    <source>
        <dbReference type="RuleBase" id="RU363038"/>
    </source>
</evidence>
<dbReference type="PANTHER" id="PTHR11956">
    <property type="entry name" value="ARGINYL-TRNA SYNTHETASE"/>
    <property type="match status" value="1"/>
</dbReference>
<dbReference type="GO" id="GO:0004814">
    <property type="term" value="F:arginine-tRNA ligase activity"/>
    <property type="evidence" value="ECO:0007669"/>
    <property type="project" value="UniProtKB-UniRule"/>
</dbReference>
<dbReference type="SUPFAM" id="SSF47323">
    <property type="entry name" value="Anticodon-binding domain of a subclass of class I aminoacyl-tRNA synthetases"/>
    <property type="match status" value="1"/>
</dbReference>
<proteinExistence type="inferred from homology"/>
<evidence type="ECO:0000259" key="11">
    <source>
        <dbReference type="SMART" id="SM01016"/>
    </source>
</evidence>
<evidence type="ECO:0000256" key="7">
    <source>
        <dbReference type="ARBA" id="ARBA00049339"/>
    </source>
</evidence>
<feature type="domain" description="DALR anticodon binding" evidence="10">
    <location>
        <begin position="422"/>
        <end position="576"/>
    </location>
</feature>
<dbReference type="Pfam" id="PF00750">
    <property type="entry name" value="tRNA-synt_1d"/>
    <property type="match status" value="1"/>
</dbReference>
<evidence type="ECO:0000313" key="13">
    <source>
        <dbReference type="Proteomes" id="UP000177124"/>
    </source>
</evidence>
<dbReference type="PANTHER" id="PTHR11956:SF5">
    <property type="entry name" value="ARGININE--TRNA LIGASE, CYTOPLASMIC"/>
    <property type="match status" value="1"/>
</dbReference>
<comment type="caution">
    <text evidence="12">The sequence shown here is derived from an EMBL/GenBank/DDBJ whole genome shotgun (WGS) entry which is preliminary data.</text>
</comment>
<comment type="subunit">
    <text evidence="8">Monomer.</text>
</comment>
<dbReference type="NCBIfam" id="TIGR00456">
    <property type="entry name" value="argS"/>
    <property type="match status" value="1"/>
</dbReference>
<dbReference type="GO" id="GO:0005524">
    <property type="term" value="F:ATP binding"/>
    <property type="evidence" value="ECO:0007669"/>
    <property type="project" value="UniProtKB-UniRule"/>
</dbReference>
<dbReference type="AlphaFoldDB" id="A0A1F5GGZ3"/>
<comment type="similarity">
    <text evidence="1 8 9">Belongs to the class-I aminoacyl-tRNA synthetase family.</text>
</comment>
<keyword evidence="8" id="KW-0963">Cytoplasm</keyword>
<dbReference type="InterPro" id="IPR009080">
    <property type="entry name" value="tRNAsynth_Ia_anticodon-bd"/>
</dbReference>
<comment type="subcellular location">
    <subcellularLocation>
        <location evidence="8">Cytoplasm</location>
    </subcellularLocation>
</comment>
<evidence type="ECO:0000256" key="4">
    <source>
        <dbReference type="ARBA" id="ARBA00022840"/>
    </source>
</evidence>
<dbReference type="InterPro" id="IPR035684">
    <property type="entry name" value="ArgRS_core"/>
</dbReference>
<dbReference type="EMBL" id="MFBF01000025">
    <property type="protein sequence ID" value="OGD91138.1"/>
    <property type="molecule type" value="Genomic_DNA"/>
</dbReference>
<sequence>MSRDEIRKDILRTFDKLHLTIDKLDIEVTRTSSPKFGDFTSSVALKVSRDIKQSPMEFAKVLAQSLQNQPYIKKLEVKEPGFVNFFIKDEIWQKEVEFVLKTNKGYGSNSLGKGKKARVEFVSANPTGPLHFGNARGGPIGDVLASVLAFCGYKVVREYLHNNVGVQVGKLGESIANVAFGKKLEDQEYKGEYIKDLAKQVVNSKLKTPNSKLNEEETGQNAVAILLDEILKDCEAMGIKFDEVYPEGDFVKCGQTQKVLAELEKKGVLKKKDGALWFAPSDEFLKDRETVVKKSDGTYTYFANDIAYHNLKFAQNPVLAIDILGANHHGHVPRLQAVVKALGYDVSKFHVILYQWVRFKRHGELVAMSKRSGMFVTAREVLDEIGRDALRFFILMHDANSPIDFDLDLAREKSKKNPVYYVQYAHARIASILAIARGPAALHPQPTSSPALDALLSEKSLSAFAKEELTAGARRGVPSRVTPRYRLLNTSYELDLIKQISRLPELVEDIASNFAVHRLTGYAIDLADSFHKFYENCRVVGEKEDLEKARIGLITATKIALANTLLLLGVSAPEKM</sequence>
<dbReference type="CDD" id="cd00671">
    <property type="entry name" value="ArgRS_core"/>
    <property type="match status" value="1"/>
</dbReference>
<comment type="catalytic activity">
    <reaction evidence="7 8">
        <text>tRNA(Arg) + L-arginine + ATP = L-arginyl-tRNA(Arg) + AMP + diphosphate</text>
        <dbReference type="Rhea" id="RHEA:20301"/>
        <dbReference type="Rhea" id="RHEA-COMP:9658"/>
        <dbReference type="Rhea" id="RHEA-COMP:9673"/>
        <dbReference type="ChEBI" id="CHEBI:30616"/>
        <dbReference type="ChEBI" id="CHEBI:32682"/>
        <dbReference type="ChEBI" id="CHEBI:33019"/>
        <dbReference type="ChEBI" id="CHEBI:78442"/>
        <dbReference type="ChEBI" id="CHEBI:78513"/>
        <dbReference type="ChEBI" id="CHEBI:456215"/>
        <dbReference type="EC" id="6.1.1.19"/>
    </reaction>
</comment>
<evidence type="ECO:0000313" key="12">
    <source>
        <dbReference type="EMBL" id="OGD91138.1"/>
    </source>
</evidence>
<organism evidence="12 13">
    <name type="scientific">Candidatus Curtissbacteria bacterium RIFCSPHIGHO2_02_FULL_42_15</name>
    <dbReference type="NCBI Taxonomy" id="1797716"/>
    <lineage>
        <taxon>Bacteria</taxon>
        <taxon>Candidatus Curtissiibacteriota</taxon>
    </lineage>
</organism>
<dbReference type="Pfam" id="PF03485">
    <property type="entry name" value="Arg_tRNA_synt_N"/>
    <property type="match status" value="1"/>
</dbReference>
<evidence type="ECO:0000256" key="1">
    <source>
        <dbReference type="ARBA" id="ARBA00005594"/>
    </source>
</evidence>
<dbReference type="SUPFAM" id="SSF52374">
    <property type="entry name" value="Nucleotidylyl transferase"/>
    <property type="match status" value="1"/>
</dbReference>
<dbReference type="InterPro" id="IPR036695">
    <property type="entry name" value="Arg-tRNA-synth_N_sf"/>
</dbReference>
<keyword evidence="5 8" id="KW-0648">Protein biosynthesis</keyword>
<protein>
    <recommendedName>
        <fullName evidence="8">Arginine--tRNA ligase</fullName>
        <ecNumber evidence="8">6.1.1.19</ecNumber>
    </recommendedName>
    <alternativeName>
        <fullName evidence="8">Arginyl-tRNA synthetase</fullName>
        <shortName evidence="8">ArgRS</shortName>
    </alternativeName>
</protein>
<dbReference type="GO" id="GO:0005737">
    <property type="term" value="C:cytoplasm"/>
    <property type="evidence" value="ECO:0007669"/>
    <property type="project" value="UniProtKB-SubCell"/>
</dbReference>
<dbReference type="InterPro" id="IPR014729">
    <property type="entry name" value="Rossmann-like_a/b/a_fold"/>
</dbReference>
<dbReference type="Pfam" id="PF05746">
    <property type="entry name" value="DALR_1"/>
    <property type="match status" value="1"/>
</dbReference>